<dbReference type="GO" id="GO:0008168">
    <property type="term" value="F:methyltransferase activity"/>
    <property type="evidence" value="ECO:0007669"/>
    <property type="project" value="InterPro"/>
</dbReference>
<keyword evidence="2" id="KW-0809">Transit peptide</keyword>
<organism evidence="5 6">
    <name type="scientific">Bdellovibrio bacteriovorus</name>
    <dbReference type="NCBI Taxonomy" id="959"/>
    <lineage>
        <taxon>Bacteria</taxon>
        <taxon>Pseudomonadati</taxon>
        <taxon>Bdellovibrionota</taxon>
        <taxon>Bdellovibrionia</taxon>
        <taxon>Bdellovibrionales</taxon>
        <taxon>Pseudobdellovibrionaceae</taxon>
        <taxon>Bdellovibrio</taxon>
    </lineage>
</organism>
<keyword evidence="1" id="KW-0479">Metal-binding</keyword>
<accession>A0A150WIS2</accession>
<dbReference type="GO" id="GO:0015935">
    <property type="term" value="C:small ribosomal subunit"/>
    <property type="evidence" value="ECO:0007669"/>
    <property type="project" value="TreeGrafter"/>
</dbReference>
<keyword evidence="3" id="KW-0408">Iron</keyword>
<dbReference type="Pfam" id="PF09243">
    <property type="entry name" value="Rsm22"/>
    <property type="match status" value="1"/>
</dbReference>
<dbReference type="AlphaFoldDB" id="A0A150WIS2"/>
<evidence type="ECO:0000256" key="3">
    <source>
        <dbReference type="ARBA" id="ARBA00023004"/>
    </source>
</evidence>
<dbReference type="InterPro" id="IPR015324">
    <property type="entry name" value="Ribosomal_Rsm22-like"/>
</dbReference>
<comment type="caution">
    <text evidence="5">The sequence shown here is derived from an EMBL/GenBank/DDBJ whole genome shotgun (WGS) entry which is preliminary data.</text>
</comment>
<dbReference type="RefSeq" id="WP_063243739.1">
    <property type="nucleotide sequence ID" value="NZ_LUKF01000014.1"/>
</dbReference>
<proteinExistence type="predicted"/>
<evidence type="ECO:0000256" key="2">
    <source>
        <dbReference type="ARBA" id="ARBA00022946"/>
    </source>
</evidence>
<keyword evidence="4" id="KW-0411">Iron-sulfur</keyword>
<dbReference type="PANTHER" id="PTHR13184">
    <property type="entry name" value="37S RIBOSOMAL PROTEIN S22"/>
    <property type="match status" value="1"/>
</dbReference>
<evidence type="ECO:0000313" key="5">
    <source>
        <dbReference type="EMBL" id="KYG63389.1"/>
    </source>
</evidence>
<name>A0A150WIS2_BDEBC</name>
<protein>
    <recommendedName>
        <fullName evidence="7">Methyltransferase</fullName>
    </recommendedName>
</protein>
<dbReference type="Proteomes" id="UP000075391">
    <property type="component" value="Unassembled WGS sequence"/>
</dbReference>
<dbReference type="InterPro" id="IPR052571">
    <property type="entry name" value="Mt_RNA_Methyltransferase"/>
</dbReference>
<evidence type="ECO:0000256" key="4">
    <source>
        <dbReference type="ARBA" id="ARBA00023014"/>
    </source>
</evidence>
<dbReference type="GO" id="GO:0051536">
    <property type="term" value="F:iron-sulfur cluster binding"/>
    <property type="evidence" value="ECO:0007669"/>
    <property type="project" value="UniProtKB-KW"/>
</dbReference>
<dbReference type="PANTHER" id="PTHR13184:SF5">
    <property type="entry name" value="METHYLTRANSFERASE-LIKE PROTEIN 17, MITOCHONDRIAL"/>
    <property type="match status" value="1"/>
</dbReference>
<sequence>MQRQFTFPASFQESITKALASYKLSLQDSKALAKCVLALSDYFIHKPEDVTPWHESWAQVAYLCYYLPLNSTRLAGIIEEADKRNFFAGLERVVDFGAGLATASLSISQKHALQFHLVERASEPQKIIETYFPQFKAEEWQRTFSAPRLKDPKKTLAVFSYSLTELSDIPDWAYQCEALMLVEPSTQQDGRKLLQLRQKLLENGYHVWAPCTHEGPCPLLTQSKHDWCHDRVHFQAPEWFLKMEEQLPMKNRTLTMSYLLMRKTRPEVITAARVVGDRLEEKGKDRQMICRGPEREFLAWMHKLKIQQEIPRGVLIKNPTEVQKVSNELRVSKEVEVLD</sequence>
<dbReference type="GO" id="GO:0003735">
    <property type="term" value="F:structural constituent of ribosome"/>
    <property type="evidence" value="ECO:0007669"/>
    <property type="project" value="TreeGrafter"/>
</dbReference>
<dbReference type="GO" id="GO:0046872">
    <property type="term" value="F:metal ion binding"/>
    <property type="evidence" value="ECO:0007669"/>
    <property type="project" value="UniProtKB-KW"/>
</dbReference>
<gene>
    <name evidence="5" type="ORF">AZI85_04985</name>
</gene>
<dbReference type="OrthoDB" id="5290094at2"/>
<dbReference type="EMBL" id="LUKF01000014">
    <property type="protein sequence ID" value="KYG63389.1"/>
    <property type="molecule type" value="Genomic_DNA"/>
</dbReference>
<evidence type="ECO:0000256" key="1">
    <source>
        <dbReference type="ARBA" id="ARBA00022723"/>
    </source>
</evidence>
<dbReference type="GO" id="GO:0006412">
    <property type="term" value="P:translation"/>
    <property type="evidence" value="ECO:0007669"/>
    <property type="project" value="InterPro"/>
</dbReference>
<reference evidence="5 6" key="1">
    <citation type="submission" date="2016-03" db="EMBL/GenBank/DDBJ databases">
        <authorList>
            <person name="Ploux O."/>
        </authorList>
    </citation>
    <scope>NUCLEOTIDE SEQUENCE [LARGE SCALE GENOMIC DNA]</scope>
    <source>
        <strain evidence="5 6">BER2</strain>
    </source>
</reference>
<evidence type="ECO:0000313" key="6">
    <source>
        <dbReference type="Proteomes" id="UP000075391"/>
    </source>
</evidence>
<evidence type="ECO:0008006" key="7">
    <source>
        <dbReference type="Google" id="ProtNLM"/>
    </source>
</evidence>